<organism evidence="1 2">
    <name type="scientific">Ursus americanus</name>
    <name type="common">American black bear</name>
    <name type="synonym">Euarctos americanus</name>
    <dbReference type="NCBI Taxonomy" id="9643"/>
    <lineage>
        <taxon>Eukaryota</taxon>
        <taxon>Metazoa</taxon>
        <taxon>Chordata</taxon>
        <taxon>Craniata</taxon>
        <taxon>Vertebrata</taxon>
        <taxon>Euteleostomi</taxon>
        <taxon>Mammalia</taxon>
        <taxon>Eutheria</taxon>
        <taxon>Laurasiatheria</taxon>
        <taxon>Carnivora</taxon>
        <taxon>Caniformia</taxon>
        <taxon>Ursidae</taxon>
        <taxon>Ursus</taxon>
    </lineage>
</organism>
<dbReference type="Proteomes" id="UP000291022">
    <property type="component" value="Unassembled WGS sequence"/>
</dbReference>
<keyword evidence="2" id="KW-1185">Reference proteome</keyword>
<reference evidence="1" key="2">
    <citation type="submission" date="2025-08" db="UniProtKB">
        <authorList>
            <consortium name="Ensembl"/>
        </authorList>
    </citation>
    <scope>IDENTIFICATION</scope>
</reference>
<reference evidence="2" key="1">
    <citation type="submission" date="2016-06" db="EMBL/GenBank/DDBJ databases">
        <title>De novo assembly and RNA-Seq shows season-dependent expression and editing in black bear kidneys.</title>
        <authorList>
            <person name="Korstanje R."/>
            <person name="Srivastava A."/>
            <person name="Sarsani V.K."/>
            <person name="Sheehan S.M."/>
            <person name="Seger R.L."/>
            <person name="Barter M.E."/>
            <person name="Lindqvist C."/>
            <person name="Brody L.C."/>
            <person name="Mullikin J.C."/>
        </authorList>
    </citation>
    <scope>NUCLEOTIDE SEQUENCE [LARGE SCALE GENOMIC DNA]</scope>
</reference>
<dbReference type="AlphaFoldDB" id="A0A452QIZ0"/>
<dbReference type="Ensembl" id="ENSUAMT00000005793.1">
    <property type="protein sequence ID" value="ENSUAMP00000005096.1"/>
    <property type="gene ID" value="ENSUAMG00000004589.1"/>
</dbReference>
<accession>A0A452QIZ0</accession>
<reference evidence="1" key="3">
    <citation type="submission" date="2025-09" db="UniProtKB">
        <authorList>
            <consortium name="Ensembl"/>
        </authorList>
    </citation>
    <scope>IDENTIFICATION</scope>
</reference>
<proteinExistence type="predicted"/>
<sequence>GWWLWLPKVNVLNVTERTLYHNLKSPVGLGQPPFLGIQGSDVGLCRNEQGRSLCK</sequence>
<evidence type="ECO:0000313" key="1">
    <source>
        <dbReference type="Ensembl" id="ENSUAMP00000005096.1"/>
    </source>
</evidence>
<name>A0A452QIZ0_URSAM</name>
<evidence type="ECO:0000313" key="2">
    <source>
        <dbReference type="Proteomes" id="UP000291022"/>
    </source>
</evidence>
<dbReference type="GeneTree" id="ENSGT00950000185542"/>
<protein>
    <submittedName>
        <fullName evidence="1">Uncharacterized protein</fullName>
    </submittedName>
</protein>